<reference evidence="7 8" key="1">
    <citation type="submission" date="2017-12" db="EMBL/GenBank/DDBJ databases">
        <authorList>
            <person name="Pombert J.-F."/>
            <person name="Haag K.L."/>
            <person name="Ebert D."/>
        </authorList>
    </citation>
    <scope>NUCLEOTIDE SEQUENCE [LARGE SCALE GENOMIC DNA]</scope>
    <source>
        <strain evidence="7">IL-BN-2</strain>
    </source>
</reference>
<evidence type="ECO:0000313" key="8">
    <source>
        <dbReference type="Proteomes" id="UP000293045"/>
    </source>
</evidence>
<evidence type="ECO:0000256" key="3">
    <source>
        <dbReference type="ARBA" id="ARBA00022741"/>
    </source>
</evidence>
<feature type="domain" description="Translation initiation factor IF2/IF5" evidence="6">
    <location>
        <begin position="14"/>
        <end position="126"/>
    </location>
</feature>
<evidence type="ECO:0000313" key="7">
    <source>
        <dbReference type="EMBL" id="TBT99028.1"/>
    </source>
</evidence>
<gene>
    <name evidence="7" type="ORF">CWI39_2174p0020</name>
</gene>
<dbReference type="PANTHER" id="PTHR23001:SF7">
    <property type="entry name" value="EUKARYOTIC TRANSLATION INITIATION FACTOR 5"/>
    <property type="match status" value="1"/>
</dbReference>
<evidence type="ECO:0000259" key="6">
    <source>
        <dbReference type="SMART" id="SM00653"/>
    </source>
</evidence>
<proteinExistence type="inferred from homology"/>
<comment type="caution">
    <text evidence="7">The sequence shown here is derived from an EMBL/GenBank/DDBJ whole genome shotgun (WGS) entry which is preliminary data.</text>
</comment>
<evidence type="ECO:0000256" key="1">
    <source>
        <dbReference type="ARBA" id="ARBA00010397"/>
    </source>
</evidence>
<dbReference type="AlphaFoldDB" id="A0A4Q9KVY4"/>
<dbReference type="SUPFAM" id="SSF100966">
    <property type="entry name" value="Translation initiation factor 2 beta, aIF2beta, N-terminal domain"/>
    <property type="match status" value="1"/>
</dbReference>
<name>A0A4Q9KVY4_9MICR</name>
<keyword evidence="5" id="KW-0342">GTP-binding</keyword>
<dbReference type="Gene3D" id="2.20.25.350">
    <property type="match status" value="1"/>
</dbReference>
<dbReference type="GO" id="GO:0001732">
    <property type="term" value="P:formation of cytoplasmic translation initiation complex"/>
    <property type="evidence" value="ECO:0007669"/>
    <property type="project" value="TreeGrafter"/>
</dbReference>
<dbReference type="SMART" id="SM00653">
    <property type="entry name" value="eIF2B_5"/>
    <property type="match status" value="1"/>
</dbReference>
<keyword evidence="4" id="KW-0648">Protein biosynthesis</keyword>
<dbReference type="Gene3D" id="3.30.30.170">
    <property type="match status" value="1"/>
</dbReference>
<dbReference type="GO" id="GO:0005092">
    <property type="term" value="F:GDP-dissociation inhibitor activity"/>
    <property type="evidence" value="ECO:0007669"/>
    <property type="project" value="TreeGrafter"/>
</dbReference>
<evidence type="ECO:0000256" key="2">
    <source>
        <dbReference type="ARBA" id="ARBA00022540"/>
    </source>
</evidence>
<dbReference type="GO" id="GO:0071074">
    <property type="term" value="F:eukaryotic initiation factor eIF2 binding"/>
    <property type="evidence" value="ECO:0007669"/>
    <property type="project" value="TreeGrafter"/>
</dbReference>
<evidence type="ECO:0000256" key="5">
    <source>
        <dbReference type="ARBA" id="ARBA00023134"/>
    </source>
</evidence>
<dbReference type="InterPro" id="IPR016189">
    <property type="entry name" value="Transl_init_fac_IF2/IF5_N"/>
</dbReference>
<dbReference type="InterPro" id="IPR002735">
    <property type="entry name" value="Transl_init_fac_IF2/IF5_dom"/>
</dbReference>
<protein>
    <submittedName>
        <fullName evidence="7">Subunit beta of translation initiation factor 2</fullName>
    </submittedName>
</protein>
<comment type="similarity">
    <text evidence="1">Belongs to the eIF-2-beta/eIF-5 family.</text>
</comment>
<dbReference type="Proteomes" id="UP000293045">
    <property type="component" value="Unassembled WGS sequence"/>
</dbReference>
<dbReference type="GO" id="GO:0005525">
    <property type="term" value="F:GTP binding"/>
    <property type="evidence" value="ECO:0007669"/>
    <property type="project" value="UniProtKB-KW"/>
</dbReference>
<dbReference type="FunFam" id="3.30.30.170:FF:000002">
    <property type="entry name" value="Eukaryotic translation initiation factor 5"/>
    <property type="match status" value="1"/>
</dbReference>
<dbReference type="InterPro" id="IPR045196">
    <property type="entry name" value="IF2/IF5"/>
</dbReference>
<keyword evidence="2 7" id="KW-0396">Initiation factor</keyword>
<accession>A0A4Q9KVY4</accession>
<keyword evidence="3" id="KW-0547">Nucleotide-binding</keyword>
<dbReference type="VEuPathDB" id="MicrosporidiaDB:CWI36_0536p0010"/>
<dbReference type="EMBL" id="PIXR01002174">
    <property type="protein sequence ID" value="TBT99028.1"/>
    <property type="molecule type" value="Genomic_DNA"/>
</dbReference>
<dbReference type="GO" id="GO:0003743">
    <property type="term" value="F:translation initiation factor activity"/>
    <property type="evidence" value="ECO:0007669"/>
    <property type="project" value="UniProtKB-KW"/>
</dbReference>
<dbReference type="PANTHER" id="PTHR23001">
    <property type="entry name" value="EUKARYOTIC TRANSLATION INITIATION FACTOR"/>
    <property type="match status" value="1"/>
</dbReference>
<organism evidence="7 8">
    <name type="scientific">Hamiltosporidium magnivora</name>
    <dbReference type="NCBI Taxonomy" id="148818"/>
    <lineage>
        <taxon>Eukaryota</taxon>
        <taxon>Fungi</taxon>
        <taxon>Fungi incertae sedis</taxon>
        <taxon>Microsporidia</taxon>
        <taxon>Dubosqiidae</taxon>
        <taxon>Hamiltosporidium</taxon>
    </lineage>
</organism>
<evidence type="ECO:0000256" key="4">
    <source>
        <dbReference type="ARBA" id="ARBA00022917"/>
    </source>
</evidence>
<sequence length="296" mass="34370">MKRVDIDRNNKDPFYRYKMPGVMVKIEGKGNGIKTVIVNLEEIAHSLRRKTVHILKFISYELGSISFFDSKNGRYIVNGSHDTNKVQAKIYDFIEIYVMCDVCRNPETFFVYEKTLKKECLACGNSCKVDGHTKVDNIVAKDLESDSSFSERDKSYYDLTVNIGDQNMELKNDLKSLLDANCSAEDIYKCFMDNKESIDIFYQKVFQIIENNPRKILACSILINERKDGCVEIFKALEIYSSEKKSFDFIFISLQAILDNKIVKRSECFKYFQTKSKYVSEEDSMNIRKALSPLWD</sequence>
<dbReference type="Pfam" id="PF01873">
    <property type="entry name" value="eIF-5_eIF-2B"/>
    <property type="match status" value="1"/>
</dbReference>
<dbReference type="VEuPathDB" id="MicrosporidiaDB:CWI39_2174p0020"/>
<dbReference type="GO" id="GO:0005829">
    <property type="term" value="C:cytosol"/>
    <property type="evidence" value="ECO:0007669"/>
    <property type="project" value="TreeGrafter"/>
</dbReference>